<sequence>MKSGLTLILTMALGGTALAAPPDLAVKVDAYLDHAFVADGPGVAANIVDDGKIVYHGARGMADVEEGVPLRPDSRFRLGSITKQFAAAMMMKLIEEGRVSLDDPLNRYVSDFPRGDSITIRQLLNHTSGIRSYTSIAELMTEAAANRDLSTDEMIARFRDLDPDFEPGSRFAYNNSGYVLVGAVIEAVTGKSWHEAVREELLLPHGIEGIVYMGAEDSDPELVGGYSIFADQVIRAQKIHGSVPHAAGALSGDVESVWQWYAALFGNEIVGEESLAAMTTPTKTGDGEEVPYGFGLGMGEILDRRVVGHGGGIFGFQADSKYLPDEDLFVAVFANSDQSAVSPGAVTARLVHLSLGREVPLLEKQAFDEEALSPFLGRYRFGEDYRDFFIRDGKLFTRRKDNAEVEAYAAGDGTYFYGPGSMTFFRLAHADGEPVMRFHSGGAEEPDIGTHAGEIVEEACIGLSEAQRAAIVGVYRFPFGDLTIAESGAGGVSAQLSGQPSIDLDARSATELLARRVGARLVFEVEDGQAKAVTLYQGGQEATAPRTD</sequence>
<dbReference type="InterPro" id="IPR012338">
    <property type="entry name" value="Beta-lactam/transpept-like"/>
</dbReference>
<dbReference type="PANTHER" id="PTHR46825">
    <property type="entry name" value="D-ALANYL-D-ALANINE-CARBOXYPEPTIDASE/ENDOPEPTIDASE AMPH"/>
    <property type="match status" value="1"/>
</dbReference>
<protein>
    <submittedName>
        <fullName evidence="3">CubicO group peptidase (Beta-lactamase class C family)</fullName>
    </submittedName>
</protein>
<dbReference type="AlphaFoldDB" id="A0A839YZ52"/>
<feature type="signal peptide" evidence="1">
    <location>
        <begin position="1"/>
        <end position="19"/>
    </location>
</feature>
<dbReference type="PANTHER" id="PTHR46825:SF9">
    <property type="entry name" value="BETA-LACTAMASE-RELATED DOMAIN-CONTAINING PROTEIN"/>
    <property type="match status" value="1"/>
</dbReference>
<dbReference type="Proteomes" id="UP000578569">
    <property type="component" value="Unassembled WGS sequence"/>
</dbReference>
<dbReference type="InterPro" id="IPR001466">
    <property type="entry name" value="Beta-lactam-related"/>
</dbReference>
<keyword evidence="1" id="KW-0732">Signal</keyword>
<reference evidence="3 4" key="1">
    <citation type="submission" date="2020-08" db="EMBL/GenBank/DDBJ databases">
        <title>Genomic Encyclopedia of Type Strains, Phase IV (KMG-IV): sequencing the most valuable type-strain genomes for metagenomic binning, comparative biology and taxonomic classification.</title>
        <authorList>
            <person name="Goeker M."/>
        </authorList>
    </citation>
    <scope>NUCLEOTIDE SEQUENCE [LARGE SCALE GENOMIC DNA]</scope>
    <source>
        <strain evidence="3 4">DSM 24194</strain>
    </source>
</reference>
<dbReference type="SUPFAM" id="SSF56601">
    <property type="entry name" value="beta-lactamase/transpeptidase-like"/>
    <property type="match status" value="1"/>
</dbReference>
<dbReference type="Gene3D" id="3.40.710.10">
    <property type="entry name" value="DD-peptidase/beta-lactamase superfamily"/>
    <property type="match status" value="1"/>
</dbReference>
<accession>A0A839YZ52</accession>
<organism evidence="3 4">
    <name type="scientific">Sphingomicrobium lutaoense</name>
    <dbReference type="NCBI Taxonomy" id="515949"/>
    <lineage>
        <taxon>Bacteria</taxon>
        <taxon>Pseudomonadati</taxon>
        <taxon>Pseudomonadota</taxon>
        <taxon>Alphaproteobacteria</taxon>
        <taxon>Sphingomonadales</taxon>
        <taxon>Sphingomonadaceae</taxon>
        <taxon>Sphingomicrobium</taxon>
    </lineage>
</organism>
<feature type="domain" description="Beta-lactamase-related" evidence="2">
    <location>
        <begin position="40"/>
        <end position="342"/>
    </location>
</feature>
<gene>
    <name evidence="3" type="ORF">FHS50_000621</name>
</gene>
<keyword evidence="4" id="KW-1185">Reference proteome</keyword>
<dbReference type="EMBL" id="JACICF010000001">
    <property type="protein sequence ID" value="MBB3763598.1"/>
    <property type="molecule type" value="Genomic_DNA"/>
</dbReference>
<evidence type="ECO:0000313" key="4">
    <source>
        <dbReference type="Proteomes" id="UP000578569"/>
    </source>
</evidence>
<proteinExistence type="predicted"/>
<dbReference type="Pfam" id="PF00144">
    <property type="entry name" value="Beta-lactamase"/>
    <property type="match status" value="1"/>
</dbReference>
<evidence type="ECO:0000313" key="3">
    <source>
        <dbReference type="EMBL" id="MBB3763598.1"/>
    </source>
</evidence>
<name>A0A839YZ52_9SPHN</name>
<evidence type="ECO:0000259" key="2">
    <source>
        <dbReference type="Pfam" id="PF00144"/>
    </source>
</evidence>
<feature type="chain" id="PRO_5032477742" evidence="1">
    <location>
        <begin position="20"/>
        <end position="548"/>
    </location>
</feature>
<comment type="caution">
    <text evidence="3">The sequence shown here is derived from an EMBL/GenBank/DDBJ whole genome shotgun (WGS) entry which is preliminary data.</text>
</comment>
<evidence type="ECO:0000256" key="1">
    <source>
        <dbReference type="SAM" id="SignalP"/>
    </source>
</evidence>
<dbReference type="RefSeq" id="WP_183932926.1">
    <property type="nucleotide sequence ID" value="NZ_JACICF010000001.1"/>
</dbReference>
<dbReference type="InterPro" id="IPR050491">
    <property type="entry name" value="AmpC-like"/>
</dbReference>